<dbReference type="InterPro" id="IPR036390">
    <property type="entry name" value="WH_DNA-bd_sf"/>
</dbReference>
<dbReference type="PROSITE" id="PS00894">
    <property type="entry name" value="HTH_DEOR_1"/>
    <property type="match status" value="1"/>
</dbReference>
<evidence type="ECO:0000256" key="3">
    <source>
        <dbReference type="ARBA" id="ARBA00023163"/>
    </source>
</evidence>
<dbReference type="GO" id="GO:0003677">
    <property type="term" value="F:DNA binding"/>
    <property type="evidence" value="ECO:0007669"/>
    <property type="project" value="UniProtKB-KW"/>
</dbReference>
<dbReference type="GO" id="GO:0003700">
    <property type="term" value="F:DNA-binding transcription factor activity"/>
    <property type="evidence" value="ECO:0007669"/>
    <property type="project" value="InterPro"/>
</dbReference>
<proteinExistence type="predicted"/>
<dbReference type="InterPro" id="IPR001034">
    <property type="entry name" value="DeoR_HTH"/>
</dbReference>
<name>A0A9D2LAZ0_9MICO</name>
<evidence type="ECO:0000256" key="4">
    <source>
        <dbReference type="SAM" id="MobiDB-lite"/>
    </source>
</evidence>
<evidence type="ECO:0000313" key="7">
    <source>
        <dbReference type="Proteomes" id="UP000823823"/>
    </source>
</evidence>
<comment type="caution">
    <text evidence="6">The sequence shown here is derived from an EMBL/GenBank/DDBJ whole genome shotgun (WGS) entry which is preliminary data.</text>
</comment>
<reference evidence="6" key="1">
    <citation type="journal article" date="2021" name="PeerJ">
        <title>Extensive microbial diversity within the chicken gut microbiome revealed by metagenomics and culture.</title>
        <authorList>
            <person name="Gilroy R."/>
            <person name="Ravi A."/>
            <person name="Getino M."/>
            <person name="Pursley I."/>
            <person name="Horton D.L."/>
            <person name="Alikhan N.F."/>
            <person name="Baker D."/>
            <person name="Gharbi K."/>
            <person name="Hall N."/>
            <person name="Watson M."/>
            <person name="Adriaenssens E.M."/>
            <person name="Foster-Nyarko E."/>
            <person name="Jarju S."/>
            <person name="Secka A."/>
            <person name="Antonio M."/>
            <person name="Oren A."/>
            <person name="Chaudhuri R.R."/>
            <person name="La Ragione R."/>
            <person name="Hildebrand F."/>
            <person name="Pallen M.J."/>
        </authorList>
    </citation>
    <scope>NUCLEOTIDE SEQUENCE</scope>
    <source>
        <strain evidence="6">ChiHjej13B12-24818</strain>
    </source>
</reference>
<gene>
    <name evidence="6" type="ORF">H9786_02035</name>
</gene>
<evidence type="ECO:0000313" key="6">
    <source>
        <dbReference type="EMBL" id="HJB09302.1"/>
    </source>
</evidence>
<dbReference type="InterPro" id="IPR036388">
    <property type="entry name" value="WH-like_DNA-bd_sf"/>
</dbReference>
<dbReference type="AlphaFoldDB" id="A0A9D2LAZ0"/>
<dbReference type="Pfam" id="PF08220">
    <property type="entry name" value="HTH_DeoR"/>
    <property type="match status" value="1"/>
</dbReference>
<feature type="compositionally biased region" description="Low complexity" evidence="4">
    <location>
        <begin position="7"/>
        <end position="33"/>
    </location>
</feature>
<evidence type="ECO:0000259" key="5">
    <source>
        <dbReference type="PROSITE" id="PS51000"/>
    </source>
</evidence>
<dbReference type="SMART" id="SM00420">
    <property type="entry name" value="HTH_DEOR"/>
    <property type="match status" value="1"/>
</dbReference>
<organism evidence="6 7">
    <name type="scientific">Candidatus Brachybacterium merdavium</name>
    <dbReference type="NCBI Taxonomy" id="2838513"/>
    <lineage>
        <taxon>Bacteria</taxon>
        <taxon>Bacillati</taxon>
        <taxon>Actinomycetota</taxon>
        <taxon>Actinomycetes</taxon>
        <taxon>Micrococcales</taxon>
        <taxon>Dermabacteraceae</taxon>
        <taxon>Brachybacterium</taxon>
    </lineage>
</organism>
<keyword evidence="2 6" id="KW-0238">DNA-binding</keyword>
<dbReference type="PANTHER" id="PTHR30363">
    <property type="entry name" value="HTH-TYPE TRANSCRIPTIONAL REGULATOR SRLR-RELATED"/>
    <property type="match status" value="1"/>
</dbReference>
<evidence type="ECO:0000256" key="2">
    <source>
        <dbReference type="ARBA" id="ARBA00023125"/>
    </source>
</evidence>
<dbReference type="SUPFAM" id="SSF100950">
    <property type="entry name" value="NagB/RpiA/CoA transferase-like"/>
    <property type="match status" value="1"/>
</dbReference>
<dbReference type="PRINTS" id="PR00037">
    <property type="entry name" value="HTHLACR"/>
</dbReference>
<accession>A0A9D2LAZ0</accession>
<dbReference type="Gene3D" id="1.10.10.10">
    <property type="entry name" value="Winged helix-like DNA-binding domain superfamily/Winged helix DNA-binding domain"/>
    <property type="match status" value="1"/>
</dbReference>
<dbReference type="PANTHER" id="PTHR30363:SF44">
    <property type="entry name" value="AGA OPERON TRANSCRIPTIONAL REPRESSOR-RELATED"/>
    <property type="match status" value="1"/>
</dbReference>
<dbReference type="InterPro" id="IPR050313">
    <property type="entry name" value="Carb_Metab_HTH_regulators"/>
</dbReference>
<dbReference type="SMART" id="SM01134">
    <property type="entry name" value="DeoRC"/>
    <property type="match status" value="1"/>
</dbReference>
<sequence>MAAQGRSSPSTDPSATDPTSPGGASRTGETPRAARGRRRRLDTVLDLVIDNGHISVEALVAQLGISPATARRDLDALADQQLVIRSHGGASANPDSSSLPLRYRAARNAGQKEAIAAAAVDLVRPGSVIGLNGGTTTTALAHELASRQDFRDCERATVLVTNAVNIAQELAVRRHLQLVVTGGVVRESSYELVGTWAEQMLAQIRIDTMFIGVNALNATDGAGTHDESEASISSRLIERSTRVVVVADHTKIGADAFARIGSPEIIDDLVTDSAADPAVLDQLREAGIAVHIAEEGG</sequence>
<dbReference type="InterPro" id="IPR014036">
    <property type="entry name" value="DeoR-like_C"/>
</dbReference>
<evidence type="ECO:0000256" key="1">
    <source>
        <dbReference type="ARBA" id="ARBA00023015"/>
    </source>
</evidence>
<dbReference type="EMBL" id="DWZH01000015">
    <property type="protein sequence ID" value="HJB09302.1"/>
    <property type="molecule type" value="Genomic_DNA"/>
</dbReference>
<dbReference type="PROSITE" id="PS51000">
    <property type="entry name" value="HTH_DEOR_2"/>
    <property type="match status" value="1"/>
</dbReference>
<dbReference type="Pfam" id="PF00455">
    <property type="entry name" value="DeoRC"/>
    <property type="match status" value="1"/>
</dbReference>
<dbReference type="SUPFAM" id="SSF46785">
    <property type="entry name" value="Winged helix' DNA-binding domain"/>
    <property type="match status" value="1"/>
</dbReference>
<feature type="domain" description="HTH deoR-type" evidence="5">
    <location>
        <begin position="37"/>
        <end position="92"/>
    </location>
</feature>
<dbReference type="Proteomes" id="UP000823823">
    <property type="component" value="Unassembled WGS sequence"/>
</dbReference>
<dbReference type="Gene3D" id="3.40.50.1360">
    <property type="match status" value="1"/>
</dbReference>
<keyword evidence="3" id="KW-0804">Transcription</keyword>
<keyword evidence="1" id="KW-0805">Transcription regulation</keyword>
<dbReference type="InterPro" id="IPR037171">
    <property type="entry name" value="NagB/RpiA_transferase-like"/>
</dbReference>
<protein>
    <submittedName>
        <fullName evidence="6">DeoR/GlpR family DNA-binding transcription regulator</fullName>
    </submittedName>
</protein>
<feature type="region of interest" description="Disordered" evidence="4">
    <location>
        <begin position="1"/>
        <end position="38"/>
    </location>
</feature>
<dbReference type="InterPro" id="IPR018356">
    <property type="entry name" value="Tscrpt_reg_HTH_DeoR_CS"/>
</dbReference>
<reference evidence="6" key="2">
    <citation type="submission" date="2021-04" db="EMBL/GenBank/DDBJ databases">
        <authorList>
            <person name="Gilroy R."/>
        </authorList>
    </citation>
    <scope>NUCLEOTIDE SEQUENCE</scope>
    <source>
        <strain evidence="6">ChiHjej13B12-24818</strain>
    </source>
</reference>